<dbReference type="GO" id="GO:0003676">
    <property type="term" value="F:nucleic acid binding"/>
    <property type="evidence" value="ECO:0007669"/>
    <property type="project" value="InterPro"/>
</dbReference>
<evidence type="ECO:0000256" key="2">
    <source>
        <dbReference type="SAM" id="MobiDB-lite"/>
    </source>
</evidence>
<dbReference type="OrthoDB" id="7554581at2759"/>
<dbReference type="GO" id="GO:0008270">
    <property type="term" value="F:zinc ion binding"/>
    <property type="evidence" value="ECO:0007669"/>
    <property type="project" value="UniProtKB-KW"/>
</dbReference>
<feature type="region of interest" description="Disordered" evidence="2">
    <location>
        <begin position="1"/>
        <end position="117"/>
    </location>
</feature>
<evidence type="ECO:0000313" key="5">
    <source>
        <dbReference type="Proteomes" id="UP000279307"/>
    </source>
</evidence>
<name>A0A3L8DSQ9_OOCBI</name>
<dbReference type="InterPro" id="IPR001878">
    <property type="entry name" value="Znf_CCHC"/>
</dbReference>
<keyword evidence="1" id="KW-0863">Zinc-finger</keyword>
<gene>
    <name evidence="4" type="ORF">DMN91_003406</name>
</gene>
<dbReference type="AlphaFoldDB" id="A0A3L8DSQ9"/>
<dbReference type="Proteomes" id="UP000279307">
    <property type="component" value="Chromosome 4"/>
</dbReference>
<sequence>MTLRGDDLPKNADDGPETQKIQGKKTDTNKSLRPVVVRMKRLPIRVAKRRREDHRKKVKIGRRSKDGRMATSPARSVVSAVGDELSETEGSNLRTEDVSPKQQAKRRGRGRPPTTGEYVGLAAAKKRWLEAERKEKDLEEEKELLERYPRLGNTNLINESERERKERMSEEKSEDIAIAVLDKIAMIDRMAKTSSNIKGTYVKLMRDIVQEVRVSTAVLLERTKEADKEEKRIMRKEIEDLKKEIEDLRKEVRSPKSQESSNIRIGRTLSDPEEEDKREGSAEGRSHVEPEENTDMVYMTQLERRANEERINPLPAMNDDMVERRILDRIDALIDQRMEVLLDINSGKGKEELARRKKEAEYPPLPPTRETNRKGKIKESVRKENTKQPTTGKEKEKNRMVGRTPEESEKIGEVNVEKRRKKEYLPKRIRGNKTAAISMRADGNDATTYVEALKTAKRNINIEEMGIQNIRIRNSATGGRILEIGGEKAKEKADELTLKLKEVLVNSQVRIRQVQRKMELQLWRLDDSMTEDEVKMGIAKAGCAEEEIDCGQVRRTVNGLGTVWIRLPMRAAWSVSRKKSVRIGWNVVGVTILEKRPVQCYKCLEYGHVQSKCVSNVVRSDKCYKCGKTGHIARVCDSESRCMLCGDKWIDDKHRMGDRNCGSKVVKEKRDKKGSEIVGEVMETDSGDRVDSGEMETQPPAPMDQEREGEEDEDKSVEKSFEEVMSQQVEAYHKAMIDCQTPKPQRIRMRHDKEKPDDG</sequence>
<dbReference type="InterPro" id="IPR036875">
    <property type="entry name" value="Znf_CCHC_sf"/>
</dbReference>
<evidence type="ECO:0000313" key="4">
    <source>
        <dbReference type="EMBL" id="RLU23203.1"/>
    </source>
</evidence>
<comment type="caution">
    <text evidence="4">The sequence shown here is derived from an EMBL/GenBank/DDBJ whole genome shotgun (WGS) entry which is preliminary data.</text>
</comment>
<keyword evidence="1" id="KW-0862">Zinc</keyword>
<dbReference type="Pfam" id="PF00098">
    <property type="entry name" value="zf-CCHC"/>
    <property type="match status" value="1"/>
</dbReference>
<dbReference type="SMART" id="SM00343">
    <property type="entry name" value="ZnF_C2HC"/>
    <property type="match status" value="2"/>
</dbReference>
<feature type="compositionally biased region" description="Basic residues" evidence="2">
    <location>
        <begin position="38"/>
        <end position="62"/>
    </location>
</feature>
<feature type="domain" description="CCHC-type" evidence="3">
    <location>
        <begin position="622"/>
        <end position="636"/>
    </location>
</feature>
<feature type="region of interest" description="Disordered" evidence="2">
    <location>
        <begin position="682"/>
        <end position="759"/>
    </location>
</feature>
<feature type="region of interest" description="Disordered" evidence="2">
    <location>
        <begin position="250"/>
        <end position="296"/>
    </location>
</feature>
<feature type="compositionally biased region" description="Basic and acidic residues" evidence="2">
    <location>
        <begin position="350"/>
        <end position="361"/>
    </location>
</feature>
<protein>
    <recommendedName>
        <fullName evidence="3">CCHC-type domain-containing protein</fullName>
    </recommendedName>
</protein>
<dbReference type="EMBL" id="QOIP01000004">
    <property type="protein sequence ID" value="RLU23203.1"/>
    <property type="molecule type" value="Genomic_DNA"/>
</dbReference>
<feature type="domain" description="CCHC-type" evidence="3">
    <location>
        <begin position="600"/>
        <end position="613"/>
    </location>
</feature>
<dbReference type="Gene3D" id="4.10.60.10">
    <property type="entry name" value="Zinc finger, CCHC-type"/>
    <property type="match status" value="1"/>
</dbReference>
<feature type="region of interest" description="Disordered" evidence="2">
    <location>
        <begin position="350"/>
        <end position="410"/>
    </location>
</feature>
<dbReference type="PROSITE" id="PS50158">
    <property type="entry name" value="ZF_CCHC"/>
    <property type="match status" value="2"/>
</dbReference>
<keyword evidence="1" id="KW-0479">Metal-binding</keyword>
<proteinExistence type="predicted"/>
<reference evidence="4 5" key="1">
    <citation type="journal article" date="2018" name="Genome Res.">
        <title>The genomic architecture and molecular evolution of ant odorant receptors.</title>
        <authorList>
            <person name="McKenzie S.K."/>
            <person name="Kronauer D.J.C."/>
        </authorList>
    </citation>
    <scope>NUCLEOTIDE SEQUENCE [LARGE SCALE GENOMIC DNA]</scope>
    <source>
        <strain evidence="4">Clonal line C1</strain>
    </source>
</reference>
<dbReference type="SUPFAM" id="SSF57756">
    <property type="entry name" value="Retrovirus zinc finger-like domains"/>
    <property type="match status" value="1"/>
</dbReference>
<feature type="compositionally biased region" description="Basic and acidic residues" evidence="2">
    <location>
        <begin position="1"/>
        <end position="13"/>
    </location>
</feature>
<evidence type="ECO:0000256" key="1">
    <source>
        <dbReference type="PROSITE-ProRule" id="PRU00047"/>
    </source>
</evidence>
<feature type="compositionally biased region" description="Basic and acidic residues" evidence="2">
    <location>
        <begin position="370"/>
        <end position="410"/>
    </location>
</feature>
<evidence type="ECO:0000259" key="3">
    <source>
        <dbReference type="PROSITE" id="PS50158"/>
    </source>
</evidence>
<organism evidence="4 5">
    <name type="scientific">Ooceraea biroi</name>
    <name type="common">Clonal raider ant</name>
    <name type="synonym">Cerapachys biroi</name>
    <dbReference type="NCBI Taxonomy" id="2015173"/>
    <lineage>
        <taxon>Eukaryota</taxon>
        <taxon>Metazoa</taxon>
        <taxon>Ecdysozoa</taxon>
        <taxon>Arthropoda</taxon>
        <taxon>Hexapoda</taxon>
        <taxon>Insecta</taxon>
        <taxon>Pterygota</taxon>
        <taxon>Neoptera</taxon>
        <taxon>Endopterygota</taxon>
        <taxon>Hymenoptera</taxon>
        <taxon>Apocrita</taxon>
        <taxon>Aculeata</taxon>
        <taxon>Formicoidea</taxon>
        <taxon>Formicidae</taxon>
        <taxon>Dorylinae</taxon>
        <taxon>Ooceraea</taxon>
    </lineage>
</organism>
<accession>A0A3L8DSQ9</accession>
<feature type="compositionally biased region" description="Basic and acidic residues" evidence="2">
    <location>
        <begin position="275"/>
        <end position="290"/>
    </location>
</feature>